<dbReference type="Gene3D" id="1.20.1250.20">
    <property type="entry name" value="MFS general substrate transporter like domains"/>
    <property type="match status" value="2"/>
</dbReference>
<evidence type="ECO:0000313" key="8">
    <source>
        <dbReference type="Proteomes" id="UP000553948"/>
    </source>
</evidence>
<dbReference type="Pfam" id="PF07690">
    <property type="entry name" value="MFS_1"/>
    <property type="match status" value="1"/>
</dbReference>
<keyword evidence="4 5" id="KW-0472">Membrane</keyword>
<accession>A0A7W2KXY8</accession>
<feature type="transmembrane region" description="Helical" evidence="5">
    <location>
        <begin position="316"/>
        <end position="339"/>
    </location>
</feature>
<dbReference type="EMBL" id="JACGDG010000003">
    <property type="protein sequence ID" value="MBA6114828.1"/>
    <property type="molecule type" value="Genomic_DNA"/>
</dbReference>
<feature type="transmembrane region" description="Helical" evidence="5">
    <location>
        <begin position="154"/>
        <end position="175"/>
    </location>
</feature>
<feature type="transmembrane region" description="Helical" evidence="5">
    <location>
        <begin position="292"/>
        <end position="310"/>
    </location>
</feature>
<keyword evidence="3 5" id="KW-1133">Transmembrane helix</keyword>
<dbReference type="AlphaFoldDB" id="A0A7W2KXY8"/>
<reference evidence="7 8" key="1">
    <citation type="submission" date="2020-07" db="EMBL/GenBank/DDBJ databases">
        <title>Diversity of carbapenemase encoding genes among Pseudomonas putida group clinical isolates in a tertiary Brazilian hospital.</title>
        <authorList>
            <person name="Alberto-Lei F."/>
            <person name="Nodari C.S."/>
            <person name="Streling A.P."/>
            <person name="Paulino J.T."/>
            <person name="Bessa-Neto F.O."/>
            <person name="Cayo R."/>
            <person name="Gales A.C."/>
        </authorList>
    </citation>
    <scope>NUCLEOTIDE SEQUENCE [LARGE SCALE GENOMIC DNA]</scope>
    <source>
        <strain evidence="7 8">12464</strain>
    </source>
</reference>
<dbReference type="Proteomes" id="UP000553948">
    <property type="component" value="Unassembled WGS sequence"/>
</dbReference>
<comment type="subcellular location">
    <subcellularLocation>
        <location evidence="1">Membrane</location>
        <topology evidence="1">Multi-pass membrane protein</topology>
    </subcellularLocation>
</comment>
<feature type="domain" description="Major facilitator superfamily (MFS) profile" evidence="6">
    <location>
        <begin position="22"/>
        <end position="400"/>
    </location>
</feature>
<sequence>MRSVEKNPHRVTAQALPKIPRSVWALGLVSMCMDISSEMIHALLPLYMVTVLGTSVVAVGVIEGIAEATASITKVFSGALSDRLGKRKLLTVLGYGLGALTKPVFPLASGLDWLIGARFVDRIGKGIRGAPRDALVADVTPAELRGAAFGLRQALDTVGAFLGPLLAIGLMWLTASHFQTVFWVAVIPAFLAVYILVAFVHEPQAPHSTQPVRMPLAWGERVRLGPAYWRLTGLAMAFTLARFSEAFLLLRAQDMGLAPLWAPAVLVLMALAYSLSAYPAGVLSDRAGRRGVLMIGLALLVTADLLLALMPGWSGLVLGVVAWGLHLGFTQGIFAALIADSAPVNLRGTAFGLFNLLTGVALLVASVVAGLLWDGVGFQATFLVGAGFAGATLVGVGTLR</sequence>
<feature type="transmembrane region" description="Helical" evidence="5">
    <location>
        <begin position="260"/>
        <end position="280"/>
    </location>
</feature>
<gene>
    <name evidence="7" type="ORF">H4C47_03650</name>
</gene>
<dbReference type="InterPro" id="IPR036259">
    <property type="entry name" value="MFS_trans_sf"/>
</dbReference>
<feature type="transmembrane region" description="Helical" evidence="5">
    <location>
        <begin position="351"/>
        <end position="373"/>
    </location>
</feature>
<dbReference type="GO" id="GO:0016020">
    <property type="term" value="C:membrane"/>
    <property type="evidence" value="ECO:0007669"/>
    <property type="project" value="UniProtKB-SubCell"/>
</dbReference>
<dbReference type="InterPro" id="IPR011701">
    <property type="entry name" value="MFS"/>
</dbReference>
<dbReference type="PROSITE" id="PS00216">
    <property type="entry name" value="SUGAR_TRANSPORT_1"/>
    <property type="match status" value="1"/>
</dbReference>
<dbReference type="GO" id="GO:0022857">
    <property type="term" value="F:transmembrane transporter activity"/>
    <property type="evidence" value="ECO:0007669"/>
    <property type="project" value="InterPro"/>
</dbReference>
<name>A0A7W2KXY8_PSEPU</name>
<evidence type="ECO:0000256" key="5">
    <source>
        <dbReference type="SAM" id="Phobius"/>
    </source>
</evidence>
<keyword evidence="2 5" id="KW-0812">Transmembrane</keyword>
<comment type="caution">
    <text evidence="7">The sequence shown here is derived from an EMBL/GenBank/DDBJ whole genome shotgun (WGS) entry which is preliminary data.</text>
</comment>
<feature type="transmembrane region" description="Helical" evidence="5">
    <location>
        <begin position="379"/>
        <end position="399"/>
    </location>
</feature>
<feature type="transmembrane region" description="Helical" evidence="5">
    <location>
        <begin position="46"/>
        <end position="66"/>
    </location>
</feature>
<dbReference type="PANTHER" id="PTHR23518:SF2">
    <property type="entry name" value="MAJOR FACILITATOR SUPERFAMILY TRANSPORTER"/>
    <property type="match status" value="1"/>
</dbReference>
<evidence type="ECO:0000256" key="2">
    <source>
        <dbReference type="ARBA" id="ARBA00022692"/>
    </source>
</evidence>
<dbReference type="InterPro" id="IPR020846">
    <property type="entry name" value="MFS_dom"/>
</dbReference>
<organism evidence="7 8">
    <name type="scientific">Pseudomonas putida</name>
    <name type="common">Arthrobacter siderocapsulatus</name>
    <dbReference type="NCBI Taxonomy" id="303"/>
    <lineage>
        <taxon>Bacteria</taxon>
        <taxon>Pseudomonadati</taxon>
        <taxon>Pseudomonadota</taxon>
        <taxon>Gammaproteobacteria</taxon>
        <taxon>Pseudomonadales</taxon>
        <taxon>Pseudomonadaceae</taxon>
        <taxon>Pseudomonas</taxon>
    </lineage>
</organism>
<evidence type="ECO:0000256" key="3">
    <source>
        <dbReference type="ARBA" id="ARBA00022989"/>
    </source>
</evidence>
<proteinExistence type="predicted"/>
<dbReference type="PANTHER" id="PTHR23518">
    <property type="entry name" value="C-METHYLTRANSFERASE"/>
    <property type="match status" value="1"/>
</dbReference>
<evidence type="ECO:0000259" key="6">
    <source>
        <dbReference type="PROSITE" id="PS50850"/>
    </source>
</evidence>
<evidence type="ECO:0000256" key="1">
    <source>
        <dbReference type="ARBA" id="ARBA00004141"/>
    </source>
</evidence>
<dbReference type="SUPFAM" id="SSF103473">
    <property type="entry name" value="MFS general substrate transporter"/>
    <property type="match status" value="1"/>
</dbReference>
<dbReference type="InterPro" id="IPR005829">
    <property type="entry name" value="Sugar_transporter_CS"/>
</dbReference>
<dbReference type="CDD" id="cd17370">
    <property type="entry name" value="MFS_MJ1317_like"/>
    <property type="match status" value="1"/>
</dbReference>
<evidence type="ECO:0000256" key="4">
    <source>
        <dbReference type="ARBA" id="ARBA00023136"/>
    </source>
</evidence>
<dbReference type="PROSITE" id="PS50850">
    <property type="entry name" value="MFS"/>
    <property type="match status" value="1"/>
</dbReference>
<evidence type="ECO:0000313" key="7">
    <source>
        <dbReference type="EMBL" id="MBA6114828.1"/>
    </source>
</evidence>
<feature type="transmembrane region" description="Helical" evidence="5">
    <location>
        <begin position="181"/>
        <end position="201"/>
    </location>
</feature>
<protein>
    <submittedName>
        <fullName evidence="7">MFS transporter</fullName>
    </submittedName>
</protein>
<dbReference type="RefSeq" id="WP_176514520.1">
    <property type="nucleotide sequence ID" value="NZ_CP060529.1"/>
</dbReference>